<proteinExistence type="predicted"/>
<feature type="compositionally biased region" description="Polar residues" evidence="1">
    <location>
        <begin position="68"/>
        <end position="79"/>
    </location>
</feature>
<evidence type="ECO:0000256" key="1">
    <source>
        <dbReference type="SAM" id="MobiDB-lite"/>
    </source>
</evidence>
<dbReference type="EMBL" id="MCOG01000252">
    <property type="protein sequence ID" value="ORY22152.1"/>
    <property type="molecule type" value="Genomic_DNA"/>
</dbReference>
<keyword evidence="3" id="KW-1185">Reference proteome</keyword>
<organism evidence="2 3">
    <name type="scientific">Neocallimastix californiae</name>
    <dbReference type="NCBI Taxonomy" id="1754190"/>
    <lineage>
        <taxon>Eukaryota</taxon>
        <taxon>Fungi</taxon>
        <taxon>Fungi incertae sedis</taxon>
        <taxon>Chytridiomycota</taxon>
        <taxon>Chytridiomycota incertae sedis</taxon>
        <taxon>Neocallimastigomycetes</taxon>
        <taxon>Neocallimastigales</taxon>
        <taxon>Neocallimastigaceae</taxon>
        <taxon>Neocallimastix</taxon>
    </lineage>
</organism>
<dbReference type="OrthoDB" id="5566167at2759"/>
<sequence>MGLKGKIKGSYLYTQWKLGKYTKRRVKHSNIVNYDYEDEEPNYPVSSNSYPAYHPSGNSENHYHNKETSNQGVSQDDNFYHPQTYNRMAYYPTMDEK</sequence>
<feature type="region of interest" description="Disordered" evidence="1">
    <location>
        <begin position="37"/>
        <end position="79"/>
    </location>
</feature>
<gene>
    <name evidence="2" type="ORF">LY90DRAFT_133982</name>
</gene>
<feature type="compositionally biased region" description="Polar residues" evidence="1">
    <location>
        <begin position="44"/>
        <end position="60"/>
    </location>
</feature>
<dbReference type="AlphaFoldDB" id="A0A1Y2AI54"/>
<protein>
    <submittedName>
        <fullName evidence="2">Uncharacterized protein</fullName>
    </submittedName>
</protein>
<name>A0A1Y2AI54_9FUNG</name>
<dbReference type="Proteomes" id="UP000193920">
    <property type="component" value="Unassembled WGS sequence"/>
</dbReference>
<comment type="caution">
    <text evidence="2">The sequence shown here is derived from an EMBL/GenBank/DDBJ whole genome shotgun (WGS) entry which is preliminary data.</text>
</comment>
<evidence type="ECO:0000313" key="3">
    <source>
        <dbReference type="Proteomes" id="UP000193920"/>
    </source>
</evidence>
<accession>A0A1Y2AI54</accession>
<evidence type="ECO:0000313" key="2">
    <source>
        <dbReference type="EMBL" id="ORY22152.1"/>
    </source>
</evidence>
<reference evidence="2 3" key="1">
    <citation type="submission" date="2016-08" db="EMBL/GenBank/DDBJ databases">
        <title>A Parts List for Fungal Cellulosomes Revealed by Comparative Genomics.</title>
        <authorList>
            <consortium name="DOE Joint Genome Institute"/>
            <person name="Haitjema C.H."/>
            <person name="Gilmore S.P."/>
            <person name="Henske J.K."/>
            <person name="Solomon K.V."/>
            <person name="De Groot R."/>
            <person name="Kuo A."/>
            <person name="Mondo S.J."/>
            <person name="Salamov A.A."/>
            <person name="Labutti K."/>
            <person name="Zhao Z."/>
            <person name="Chiniquy J."/>
            <person name="Barry K."/>
            <person name="Brewer H.M."/>
            <person name="Purvine S.O."/>
            <person name="Wright A.T."/>
            <person name="Boxma B."/>
            <person name="Van Alen T."/>
            <person name="Hackstein J.H."/>
            <person name="Baker S.E."/>
            <person name="Grigoriev I.V."/>
            <person name="O'Malley M.A."/>
        </authorList>
    </citation>
    <scope>NUCLEOTIDE SEQUENCE [LARGE SCALE GENOMIC DNA]</scope>
    <source>
        <strain evidence="2 3">G1</strain>
    </source>
</reference>